<dbReference type="FunFam" id="1.10.3810.10:FF:000001">
    <property type="entry name" value="Penicillin-binding protein 1A"/>
    <property type="match status" value="1"/>
</dbReference>
<keyword evidence="5" id="KW-0121">Carboxypeptidase</keyword>
<dbReference type="InterPro" id="IPR001460">
    <property type="entry name" value="PCN-bd_Tpept"/>
</dbReference>
<evidence type="ECO:0000313" key="21">
    <source>
        <dbReference type="Proteomes" id="UP000034273"/>
    </source>
</evidence>
<dbReference type="GO" id="GO:0008955">
    <property type="term" value="F:peptidoglycan glycosyltransferase activity"/>
    <property type="evidence" value="ECO:0007669"/>
    <property type="project" value="UniProtKB-EC"/>
</dbReference>
<evidence type="ECO:0000313" key="20">
    <source>
        <dbReference type="EMBL" id="KKW24791.1"/>
    </source>
</evidence>
<comment type="catalytic activity">
    <reaction evidence="16">
        <text>[GlcNAc-(1-&gt;4)-Mur2Ac(oyl-L-Ala-gamma-D-Glu-L-Lys-D-Ala-D-Ala)](n)-di-trans,octa-cis-undecaprenyl diphosphate + beta-D-GlcNAc-(1-&gt;4)-Mur2Ac(oyl-L-Ala-gamma-D-Glu-L-Lys-D-Ala-D-Ala)-di-trans,octa-cis-undecaprenyl diphosphate = [GlcNAc-(1-&gt;4)-Mur2Ac(oyl-L-Ala-gamma-D-Glu-L-Lys-D-Ala-D-Ala)](n+1)-di-trans,octa-cis-undecaprenyl diphosphate + di-trans,octa-cis-undecaprenyl diphosphate + H(+)</text>
        <dbReference type="Rhea" id="RHEA:23708"/>
        <dbReference type="Rhea" id="RHEA-COMP:9602"/>
        <dbReference type="Rhea" id="RHEA-COMP:9603"/>
        <dbReference type="ChEBI" id="CHEBI:15378"/>
        <dbReference type="ChEBI" id="CHEBI:58405"/>
        <dbReference type="ChEBI" id="CHEBI:60033"/>
        <dbReference type="ChEBI" id="CHEBI:78435"/>
        <dbReference type="EC" id="2.4.99.28"/>
    </reaction>
</comment>
<dbReference type="InterPro" id="IPR036950">
    <property type="entry name" value="PBP_transglycosylase"/>
</dbReference>
<evidence type="ECO:0000256" key="16">
    <source>
        <dbReference type="ARBA" id="ARBA00049902"/>
    </source>
</evidence>
<name>A0A0G1X1C0_9BACT</name>
<dbReference type="SUPFAM" id="SSF56601">
    <property type="entry name" value="beta-lactamase/transpeptidase-like"/>
    <property type="match status" value="1"/>
</dbReference>
<dbReference type="InterPro" id="IPR012338">
    <property type="entry name" value="Beta-lactam/transpept-like"/>
</dbReference>
<keyword evidence="10" id="KW-0133">Cell shape</keyword>
<comment type="catalytic activity">
    <reaction evidence="15">
        <text>Preferential cleavage: (Ac)2-L-Lys-D-Ala-|-D-Ala. Also transpeptidation of peptidyl-alanyl moieties that are N-acyl substituents of D-alanine.</text>
        <dbReference type="EC" id="3.4.16.4"/>
    </reaction>
</comment>
<keyword evidence="8" id="KW-0808">Transferase</keyword>
<dbReference type="InterPro" id="IPR023346">
    <property type="entry name" value="Lysozyme-like_dom_sf"/>
</dbReference>
<organism evidence="20 21">
    <name type="scientific">Candidatus Kaiserbacteria bacterium GW2011_GWA2_52_12</name>
    <dbReference type="NCBI Taxonomy" id="1618671"/>
    <lineage>
        <taxon>Bacteria</taxon>
        <taxon>Candidatus Kaiseribacteriota</taxon>
    </lineage>
</organism>
<feature type="domain" description="Penicillin-binding protein transpeptidase" evidence="18">
    <location>
        <begin position="337"/>
        <end position="590"/>
    </location>
</feature>
<evidence type="ECO:0000259" key="18">
    <source>
        <dbReference type="Pfam" id="PF00905"/>
    </source>
</evidence>
<dbReference type="AlphaFoldDB" id="A0A0G1X1C0"/>
<keyword evidence="17" id="KW-0812">Transmembrane</keyword>
<feature type="domain" description="Glycosyl transferase family 51" evidence="19">
    <location>
        <begin position="78"/>
        <end position="246"/>
    </location>
</feature>
<dbReference type="InterPro" id="IPR050396">
    <property type="entry name" value="Glycosyltr_51/Transpeptidase"/>
</dbReference>
<gene>
    <name evidence="20" type="ORF">UY67_C0003G0019</name>
</gene>
<dbReference type="Pfam" id="PF00905">
    <property type="entry name" value="Transpeptidase"/>
    <property type="match status" value="1"/>
</dbReference>
<evidence type="ECO:0000256" key="9">
    <source>
        <dbReference type="ARBA" id="ARBA00022801"/>
    </source>
</evidence>
<evidence type="ECO:0000256" key="11">
    <source>
        <dbReference type="ARBA" id="ARBA00022984"/>
    </source>
</evidence>
<evidence type="ECO:0000256" key="17">
    <source>
        <dbReference type="SAM" id="Phobius"/>
    </source>
</evidence>
<evidence type="ECO:0000256" key="5">
    <source>
        <dbReference type="ARBA" id="ARBA00022645"/>
    </source>
</evidence>
<evidence type="ECO:0000256" key="4">
    <source>
        <dbReference type="ARBA" id="ARBA00022475"/>
    </source>
</evidence>
<sequence>MFRRIFRSGAVRRFVPQWLEFGLIAVAAITLLAFGFSILWATIAPIPSIDNFQNREVAQSTKIYDRTGNIVLYDVHGSMRRVAVPLDHISPYIQHAAIAVEDATFYTNAGFRPLSFARAMFINLISGGYVQGGSTITQQVVKNALLTQEKTITRKIKEIILALRLTRVYSKDQILNTYLNETAYGGTIYGVQEASQYYFGVDAKDVTLAEAAYLAALPQAPTYFSPYGNHRDALDKRKNFVLEQMKKNGFINEDEYTPALAEKVIFNDVREAGIKAPHFVFYVREYLENKYGADAVSNGGLRVITTLDYDLQQKAEDTIAKFSPDMQKNFSASNEGMVAVDPKTGQILAMVGSRGYFDPTIDGKVNVTLSSRQPGSSFKPFVYATAFEKGYTPDTIVFDLKTQFSTYCKPEEIENDTPPCYSPDNFDGTFKGPMNLRNAIAQSENIPAIKVLYLAGVKDSITTAKNMGITTLGDANRYGLTLVLGGGEVNLLEMTSAYGVFGNDGVKNPPVRILRVEDIKGNILEQYEYQSTRVLDPQIARLINNVLSDNVARTPEFGSNSPLYFSGVDVADKTGTTNDYRDVWILGYTPGISVGAWAGNNNNTPMEKKIAAFIIAPMWHEFMDYAIKKYPTDGFISPAPDAHLSSFSPVLQGNWNSNPNMGVHDILYWINKDDPRGGPPANPANDSQFAYWEYPVQLWAAQNPTSLIPIDSVAQQPAAGTFTITSPEQNTVIPWGTNITTHIETLPGSQITNITYYVNGAVVGNSSQAPYAIPIVPNGHGAMTLRAVAKNEVGSYEEKIVVFVVQ</sequence>
<dbReference type="PANTHER" id="PTHR32282:SF11">
    <property type="entry name" value="PENICILLIN-BINDING PROTEIN 1B"/>
    <property type="match status" value="1"/>
</dbReference>
<keyword evidence="9" id="KW-0378">Hydrolase</keyword>
<dbReference type="Gene3D" id="1.10.3810.10">
    <property type="entry name" value="Biosynthetic peptidoglycan transglycosylase-like"/>
    <property type="match status" value="1"/>
</dbReference>
<dbReference type="GO" id="GO:0071555">
    <property type="term" value="P:cell wall organization"/>
    <property type="evidence" value="ECO:0007669"/>
    <property type="project" value="UniProtKB-KW"/>
</dbReference>
<dbReference type="Pfam" id="PF17957">
    <property type="entry name" value="Big_7"/>
    <property type="match status" value="1"/>
</dbReference>
<reference evidence="20 21" key="1">
    <citation type="journal article" date="2015" name="Nature">
        <title>rRNA introns, odd ribosomes, and small enigmatic genomes across a large radiation of phyla.</title>
        <authorList>
            <person name="Brown C.T."/>
            <person name="Hug L.A."/>
            <person name="Thomas B.C."/>
            <person name="Sharon I."/>
            <person name="Castelle C.J."/>
            <person name="Singh A."/>
            <person name="Wilkins M.J."/>
            <person name="Williams K.H."/>
            <person name="Banfield J.F."/>
        </authorList>
    </citation>
    <scope>NUCLEOTIDE SEQUENCE [LARGE SCALE GENOMIC DNA]</scope>
</reference>
<evidence type="ECO:0000256" key="7">
    <source>
        <dbReference type="ARBA" id="ARBA00022676"/>
    </source>
</evidence>
<comment type="similarity">
    <text evidence="3">In the N-terminal section; belongs to the glycosyltransferase 51 family.</text>
</comment>
<keyword evidence="6" id="KW-0645">Protease</keyword>
<evidence type="ECO:0000256" key="10">
    <source>
        <dbReference type="ARBA" id="ARBA00022960"/>
    </source>
</evidence>
<keyword evidence="12 17" id="KW-0472">Membrane</keyword>
<evidence type="ECO:0000256" key="13">
    <source>
        <dbReference type="ARBA" id="ARBA00023268"/>
    </source>
</evidence>
<evidence type="ECO:0000256" key="1">
    <source>
        <dbReference type="ARBA" id="ARBA00004236"/>
    </source>
</evidence>
<dbReference type="GO" id="GO:0005886">
    <property type="term" value="C:plasma membrane"/>
    <property type="evidence" value="ECO:0007669"/>
    <property type="project" value="UniProtKB-SubCell"/>
</dbReference>
<dbReference type="GO" id="GO:0008658">
    <property type="term" value="F:penicillin binding"/>
    <property type="evidence" value="ECO:0007669"/>
    <property type="project" value="InterPro"/>
</dbReference>
<dbReference type="Gene3D" id="3.40.710.10">
    <property type="entry name" value="DD-peptidase/beta-lactamase superfamily"/>
    <property type="match status" value="1"/>
</dbReference>
<evidence type="ECO:0000256" key="12">
    <source>
        <dbReference type="ARBA" id="ARBA00023136"/>
    </source>
</evidence>
<dbReference type="GO" id="GO:0009002">
    <property type="term" value="F:serine-type D-Ala-D-Ala carboxypeptidase activity"/>
    <property type="evidence" value="ECO:0007669"/>
    <property type="project" value="UniProtKB-EC"/>
</dbReference>
<evidence type="ECO:0000256" key="15">
    <source>
        <dbReference type="ARBA" id="ARBA00034000"/>
    </source>
</evidence>
<evidence type="ECO:0000256" key="14">
    <source>
        <dbReference type="ARBA" id="ARBA00023316"/>
    </source>
</evidence>
<dbReference type="PANTHER" id="PTHR32282">
    <property type="entry name" value="BINDING PROTEIN TRANSPEPTIDASE, PUTATIVE-RELATED"/>
    <property type="match status" value="1"/>
</dbReference>
<dbReference type="PATRIC" id="fig|1618671.3.peg.144"/>
<keyword evidence="17" id="KW-1133">Transmembrane helix</keyword>
<dbReference type="GO" id="GO:0006508">
    <property type="term" value="P:proteolysis"/>
    <property type="evidence" value="ECO:0007669"/>
    <property type="project" value="UniProtKB-KW"/>
</dbReference>
<proteinExistence type="inferred from homology"/>
<evidence type="ECO:0000259" key="19">
    <source>
        <dbReference type="Pfam" id="PF00912"/>
    </source>
</evidence>
<evidence type="ECO:0000256" key="2">
    <source>
        <dbReference type="ARBA" id="ARBA00007090"/>
    </source>
</evidence>
<evidence type="ECO:0000256" key="3">
    <source>
        <dbReference type="ARBA" id="ARBA00007739"/>
    </source>
</evidence>
<dbReference type="Gene3D" id="2.60.40.10">
    <property type="entry name" value="Immunoglobulins"/>
    <property type="match status" value="1"/>
</dbReference>
<keyword evidence="11" id="KW-0573">Peptidoglycan synthesis</keyword>
<evidence type="ECO:0000256" key="8">
    <source>
        <dbReference type="ARBA" id="ARBA00022679"/>
    </source>
</evidence>
<dbReference type="GO" id="GO:0008360">
    <property type="term" value="P:regulation of cell shape"/>
    <property type="evidence" value="ECO:0007669"/>
    <property type="project" value="UniProtKB-KW"/>
</dbReference>
<dbReference type="SUPFAM" id="SSF53955">
    <property type="entry name" value="Lysozyme-like"/>
    <property type="match status" value="1"/>
</dbReference>
<keyword evidence="13" id="KW-0511">Multifunctional enzyme</keyword>
<evidence type="ECO:0000256" key="6">
    <source>
        <dbReference type="ARBA" id="ARBA00022670"/>
    </source>
</evidence>
<comment type="subcellular location">
    <subcellularLocation>
        <location evidence="1">Cell membrane</location>
    </subcellularLocation>
</comment>
<feature type="transmembrane region" description="Helical" evidence="17">
    <location>
        <begin position="21"/>
        <end position="43"/>
    </location>
</feature>
<dbReference type="Pfam" id="PF00912">
    <property type="entry name" value="Transgly"/>
    <property type="match status" value="1"/>
</dbReference>
<keyword evidence="14" id="KW-0961">Cell wall biogenesis/degradation</keyword>
<comment type="caution">
    <text evidence="20">The sequence shown here is derived from an EMBL/GenBank/DDBJ whole genome shotgun (WGS) entry which is preliminary data.</text>
</comment>
<dbReference type="NCBIfam" id="TIGR02074">
    <property type="entry name" value="PBP_1a_fam"/>
    <property type="match status" value="1"/>
</dbReference>
<dbReference type="STRING" id="1618671.UY67_C0003G0019"/>
<keyword evidence="4" id="KW-1003">Cell membrane</keyword>
<dbReference type="InterPro" id="IPR001264">
    <property type="entry name" value="Glyco_trans_51"/>
</dbReference>
<comment type="similarity">
    <text evidence="2">In the C-terminal section; belongs to the transpeptidase family.</text>
</comment>
<dbReference type="InterPro" id="IPR013783">
    <property type="entry name" value="Ig-like_fold"/>
</dbReference>
<dbReference type="GO" id="GO:0030288">
    <property type="term" value="C:outer membrane-bounded periplasmic space"/>
    <property type="evidence" value="ECO:0007669"/>
    <property type="project" value="TreeGrafter"/>
</dbReference>
<keyword evidence="7" id="KW-0328">Glycosyltransferase</keyword>
<dbReference type="GO" id="GO:0009252">
    <property type="term" value="P:peptidoglycan biosynthetic process"/>
    <property type="evidence" value="ECO:0007669"/>
    <property type="project" value="UniProtKB-KW"/>
</dbReference>
<protein>
    <submittedName>
        <fullName evidence="20">Penicillin-binding protein, 1A family</fullName>
    </submittedName>
</protein>
<accession>A0A0G1X1C0</accession>
<dbReference type="EMBL" id="LCQW01000003">
    <property type="protein sequence ID" value="KKW24791.1"/>
    <property type="molecule type" value="Genomic_DNA"/>
</dbReference>
<dbReference type="Proteomes" id="UP000034273">
    <property type="component" value="Unassembled WGS sequence"/>
</dbReference>